<feature type="region of interest" description="Disordered" evidence="1">
    <location>
        <begin position="1"/>
        <end position="95"/>
    </location>
</feature>
<dbReference type="KEGG" id="vg:9887538"/>
<name>E3T4Q6_CROVB</name>
<feature type="compositionally biased region" description="Pro residues" evidence="1">
    <location>
        <begin position="19"/>
        <end position="29"/>
    </location>
</feature>
<organism evidence="2 3">
    <name type="scientific">Cafeteria roenbergensis virus (strain BV-PW1)</name>
    <name type="common">CroV</name>
    <dbReference type="NCBI Taxonomy" id="693272"/>
    <lineage>
        <taxon>Viruses</taxon>
        <taxon>Varidnaviria</taxon>
        <taxon>Bamfordvirae</taxon>
        <taxon>Nucleocytoviricota</taxon>
        <taxon>Megaviricetes</taxon>
        <taxon>Imitervirales</taxon>
        <taxon>Mimiviridae</taxon>
        <taxon>Aliimimivirinae</taxon>
        <taxon>Rheavirus</taxon>
        <taxon>Rheavirus sinusmexicani</taxon>
    </lineage>
</organism>
<feature type="compositionally biased region" description="Polar residues" evidence="1">
    <location>
        <begin position="44"/>
        <end position="54"/>
    </location>
</feature>
<evidence type="ECO:0000313" key="2">
    <source>
        <dbReference type="EMBL" id="ADO67169.1"/>
    </source>
</evidence>
<sequence>MDSYTPIIPGSTPDNQLIPPTPPTPPTPAAPASTAEPPIALPGVSSTTQRSTIGRLSYTPPRVPSTPARQPTKKTSPTRSTISTAHKPPRIPRNFSIPSSKVVALPAAAAASPAAAAASPAAAAASSATSSVPATAAAAAAAAGTGIPVETYFLDPDPEDPFDIKKMNDICEGKLTNKNYLDKINSYLELMGIRPNIMELMTVLTSQYPVTWEDYLPEIVKEGTTKYVMELNGTEIDINLTKEIARGTHNIVYDATTNSPKYKNIILRTTVGVPHTDLHKSIYENLKHLVLYLVNRCNIGKKFQLIPQPLFFGIYKQFDGDYRACFIMEKGDGTLEQKVGFTLKKILNNTFTDDYKNEIRRLIYSFYKSLFLFNEQLDYFAHGDAKYNNVIIKNEKLMLIDFGYSSFKIGKLVFNSSQNNNIYYPFYHKEVNAVQDLCQLLLSFLYIFDKYLTVKRINDDDNFWKIFETYKTILSVPGEKFIGYNIYSSDVISKFISLPIADVWKVLYKNNIFKYIYMLDLKQIISPDKMKKDYNITVDDDNLYNRYYYKKYIKYKNKYLKLQKN</sequence>
<gene>
    <name evidence="2" type="ORF">crov136</name>
</gene>
<dbReference type="InterPro" id="IPR011009">
    <property type="entry name" value="Kinase-like_dom_sf"/>
</dbReference>
<dbReference type="Proteomes" id="UP000029781">
    <property type="component" value="Segment"/>
</dbReference>
<accession>E3T4Q6</accession>
<dbReference type="SUPFAM" id="SSF56112">
    <property type="entry name" value="Protein kinase-like (PK-like)"/>
    <property type="match status" value="1"/>
</dbReference>
<feature type="compositionally biased region" description="Polar residues" evidence="1">
    <location>
        <begin position="67"/>
        <end position="84"/>
    </location>
</feature>
<evidence type="ECO:0000313" key="3">
    <source>
        <dbReference type="Proteomes" id="UP000029781"/>
    </source>
</evidence>
<dbReference type="RefSeq" id="YP_003969768.1">
    <property type="nucleotide sequence ID" value="NC_014637.1"/>
</dbReference>
<keyword evidence="3" id="KW-1185">Reference proteome</keyword>
<evidence type="ECO:0000256" key="1">
    <source>
        <dbReference type="SAM" id="MobiDB-lite"/>
    </source>
</evidence>
<proteinExistence type="predicted"/>
<reference evidence="2 3" key="1">
    <citation type="journal article" date="2010" name="Proc. Natl. Acad. Sci. U.S.A.">
        <title>Giant virus with a remarkable complement of genes infects marine zooplankton.</title>
        <authorList>
            <person name="Fischer M.G."/>
            <person name="Allen M.J."/>
            <person name="Wilson W.H."/>
            <person name="Suttle C.A."/>
        </authorList>
    </citation>
    <scope>NUCLEOTIDE SEQUENCE [LARGE SCALE GENOMIC DNA]</scope>
    <source>
        <strain evidence="2 3">BV-PW1</strain>
    </source>
</reference>
<dbReference type="EMBL" id="GU244497">
    <property type="protein sequence ID" value="ADO67169.1"/>
    <property type="molecule type" value="Genomic_DNA"/>
</dbReference>
<evidence type="ECO:0008006" key="4">
    <source>
        <dbReference type="Google" id="ProtNLM"/>
    </source>
</evidence>
<protein>
    <recommendedName>
        <fullName evidence="4">Protein kinase domain-containing protein</fullName>
    </recommendedName>
</protein>
<organismHost>
    <name type="scientific">Cafeteria roenbergensis</name>
    <name type="common">Marine flagellate</name>
    <dbReference type="NCBI Taxonomy" id="33653"/>
</organismHost>
<dbReference type="GeneID" id="9887538"/>